<evidence type="ECO:0000256" key="3">
    <source>
        <dbReference type="ARBA" id="ARBA00008900"/>
    </source>
</evidence>
<evidence type="ECO:0000256" key="1">
    <source>
        <dbReference type="ARBA" id="ARBA00001947"/>
    </source>
</evidence>
<name>A0A832G1K2_9BACT</name>
<comment type="similarity">
    <text evidence="3">Belongs to the PTPS family. QueD subfamily.</text>
</comment>
<comment type="cofactor">
    <cofactor evidence="1">
        <name>Zn(2+)</name>
        <dbReference type="ChEBI" id="CHEBI:29105"/>
    </cofactor>
</comment>
<evidence type="ECO:0000256" key="4">
    <source>
        <dbReference type="ARBA" id="ARBA00012982"/>
    </source>
</evidence>
<dbReference type="Gene3D" id="3.30.479.10">
    <property type="entry name" value="6-pyruvoyl tetrahydropterin synthase/QueD"/>
    <property type="match status" value="1"/>
</dbReference>
<comment type="caution">
    <text evidence="11">The sequence shown here is derived from an EMBL/GenBank/DDBJ whole genome shotgun (WGS) entry which is preliminary data.</text>
</comment>
<dbReference type="EC" id="4.1.2.50" evidence="4"/>
<evidence type="ECO:0000256" key="10">
    <source>
        <dbReference type="ARBA" id="ARBA00048807"/>
    </source>
</evidence>
<reference evidence="11" key="1">
    <citation type="journal article" date="2020" name="mSystems">
        <title>Genome- and Community-Level Interaction Insights into Carbon Utilization and Element Cycling Functions of Hydrothermarchaeota in Hydrothermal Sediment.</title>
        <authorList>
            <person name="Zhou Z."/>
            <person name="Liu Y."/>
            <person name="Xu W."/>
            <person name="Pan J."/>
            <person name="Luo Z.H."/>
            <person name="Li M."/>
        </authorList>
    </citation>
    <scope>NUCLEOTIDE SEQUENCE [LARGE SCALE GENOMIC DNA]</scope>
    <source>
        <strain evidence="11">SpSt-500</strain>
    </source>
</reference>
<dbReference type="InterPro" id="IPR038418">
    <property type="entry name" value="6-PTP_synth/QueD_sf"/>
</dbReference>
<dbReference type="InterPro" id="IPR007115">
    <property type="entry name" value="6-PTP_synth/QueD"/>
</dbReference>
<gene>
    <name evidence="11" type="ORF">ENS56_08915</name>
</gene>
<dbReference type="GO" id="GO:0046872">
    <property type="term" value="F:metal ion binding"/>
    <property type="evidence" value="ECO:0007669"/>
    <property type="project" value="UniProtKB-KW"/>
</dbReference>
<evidence type="ECO:0000313" key="11">
    <source>
        <dbReference type="EMBL" id="HGT48144.1"/>
    </source>
</evidence>
<comment type="pathway">
    <text evidence="2">Purine metabolism; 7-cyano-7-deazaguanine biosynthesis.</text>
</comment>
<keyword evidence="6" id="KW-0479">Metal-binding</keyword>
<organism evidence="11">
    <name type="scientific">Ignavibacterium album</name>
    <dbReference type="NCBI Taxonomy" id="591197"/>
    <lineage>
        <taxon>Bacteria</taxon>
        <taxon>Pseudomonadati</taxon>
        <taxon>Ignavibacteriota</taxon>
        <taxon>Ignavibacteria</taxon>
        <taxon>Ignavibacteriales</taxon>
        <taxon>Ignavibacteriaceae</taxon>
        <taxon>Ignavibacterium</taxon>
    </lineage>
</organism>
<comment type="catalytic activity">
    <reaction evidence="10">
        <text>7,8-dihydroneopterin 3'-triphosphate + H2O = 6-carboxy-5,6,7,8-tetrahydropterin + triphosphate + acetaldehyde + 2 H(+)</text>
        <dbReference type="Rhea" id="RHEA:27966"/>
        <dbReference type="ChEBI" id="CHEBI:15343"/>
        <dbReference type="ChEBI" id="CHEBI:15377"/>
        <dbReference type="ChEBI" id="CHEBI:15378"/>
        <dbReference type="ChEBI" id="CHEBI:18036"/>
        <dbReference type="ChEBI" id="CHEBI:58462"/>
        <dbReference type="ChEBI" id="CHEBI:61032"/>
        <dbReference type="EC" id="4.1.2.50"/>
    </reaction>
</comment>
<keyword evidence="8" id="KW-0456">Lyase</keyword>
<evidence type="ECO:0000256" key="7">
    <source>
        <dbReference type="ARBA" id="ARBA00022833"/>
    </source>
</evidence>
<dbReference type="SUPFAM" id="SSF55620">
    <property type="entry name" value="Tetrahydrobiopterin biosynthesis enzymes-like"/>
    <property type="match status" value="1"/>
</dbReference>
<keyword evidence="7" id="KW-0862">Zinc</keyword>
<dbReference type="PANTHER" id="PTHR12589">
    <property type="entry name" value="PYRUVOYL TETRAHYDROBIOPTERIN SYNTHASE"/>
    <property type="match status" value="1"/>
</dbReference>
<evidence type="ECO:0000256" key="9">
    <source>
        <dbReference type="ARBA" id="ARBA00031449"/>
    </source>
</evidence>
<evidence type="ECO:0000256" key="2">
    <source>
        <dbReference type="ARBA" id="ARBA00005061"/>
    </source>
</evidence>
<sequence>MKIAKEFRWEMGHRLPEHFGLCKNIHGHSYKMIVEFEGELNKDQMVIDYYDVEKIINPIIQELDHAFMVNKDDKVVLEFLEKMNSKKVIIDFDATAENICKFMLNRISSDKLPENIKTVKVRIYETQFDYAEDSMKLS</sequence>
<dbReference type="EMBL" id="DSVI01000010">
    <property type="protein sequence ID" value="HGT48144.1"/>
    <property type="molecule type" value="Genomic_DNA"/>
</dbReference>
<evidence type="ECO:0000256" key="8">
    <source>
        <dbReference type="ARBA" id="ARBA00023239"/>
    </source>
</evidence>
<evidence type="ECO:0000256" key="5">
    <source>
        <dbReference type="ARBA" id="ARBA00018141"/>
    </source>
</evidence>
<dbReference type="UniPathway" id="UPA00391"/>
<evidence type="ECO:0000256" key="6">
    <source>
        <dbReference type="ARBA" id="ARBA00022723"/>
    </source>
</evidence>
<proteinExistence type="inferred from homology"/>
<dbReference type="AlphaFoldDB" id="A0A832G1K2"/>
<accession>A0A832G1K2</accession>
<dbReference type="PANTHER" id="PTHR12589:SF7">
    <property type="entry name" value="6-PYRUVOYL TETRAHYDROBIOPTERIN SYNTHASE"/>
    <property type="match status" value="1"/>
</dbReference>
<dbReference type="Pfam" id="PF01242">
    <property type="entry name" value="PTPS"/>
    <property type="match status" value="1"/>
</dbReference>
<dbReference type="GO" id="GO:0070497">
    <property type="term" value="F:6-carboxytetrahydropterin synthase activity"/>
    <property type="evidence" value="ECO:0007669"/>
    <property type="project" value="UniProtKB-EC"/>
</dbReference>
<protein>
    <recommendedName>
        <fullName evidence="5">6-carboxy-5,6,7,8-tetrahydropterin synthase</fullName>
        <ecNumber evidence="4">4.1.2.50</ecNumber>
    </recommendedName>
    <alternativeName>
        <fullName evidence="9">Queuosine biosynthesis protein QueD</fullName>
    </alternativeName>
</protein>